<dbReference type="Gene3D" id="2.40.10.10">
    <property type="entry name" value="Trypsin-like serine proteases"/>
    <property type="match status" value="2"/>
</dbReference>
<dbReference type="Pfam" id="PF13365">
    <property type="entry name" value="Trypsin_2"/>
    <property type="match status" value="1"/>
</dbReference>
<name>A0ABR7Q5T6_9FLAO</name>
<protein>
    <submittedName>
        <fullName evidence="1">Trypsin-like peptidase domain-containing protein</fullName>
    </submittedName>
</protein>
<dbReference type="RefSeq" id="WP_187560963.1">
    <property type="nucleotide sequence ID" value="NZ_JACGWS010000002.1"/>
</dbReference>
<proteinExistence type="predicted"/>
<reference evidence="1 2" key="1">
    <citation type="submission" date="2020-07" db="EMBL/GenBank/DDBJ databases">
        <title>Description of Kordia aestuariivivens sp. nov., isolated from a tidal flat.</title>
        <authorList>
            <person name="Park S."/>
            <person name="Yoon J.-H."/>
        </authorList>
    </citation>
    <scope>NUCLEOTIDE SEQUENCE [LARGE SCALE GENOMIC DNA]</scope>
    <source>
        <strain evidence="1 2">YSTF-M3</strain>
    </source>
</reference>
<evidence type="ECO:0000313" key="2">
    <source>
        <dbReference type="Proteomes" id="UP000619238"/>
    </source>
</evidence>
<dbReference type="InterPro" id="IPR043504">
    <property type="entry name" value="Peptidase_S1_PA_chymotrypsin"/>
</dbReference>
<comment type="caution">
    <text evidence="1">The sequence shown here is derived from an EMBL/GenBank/DDBJ whole genome shotgun (WGS) entry which is preliminary data.</text>
</comment>
<dbReference type="InterPro" id="IPR009003">
    <property type="entry name" value="Peptidase_S1_PA"/>
</dbReference>
<keyword evidence="2" id="KW-1185">Reference proteome</keyword>
<dbReference type="Proteomes" id="UP000619238">
    <property type="component" value="Unassembled WGS sequence"/>
</dbReference>
<evidence type="ECO:0000313" key="1">
    <source>
        <dbReference type="EMBL" id="MBC8753929.1"/>
    </source>
</evidence>
<accession>A0ABR7Q5T6</accession>
<organism evidence="1 2">
    <name type="scientific">Kordia aestuariivivens</name>
    <dbReference type="NCBI Taxonomy" id="2759037"/>
    <lineage>
        <taxon>Bacteria</taxon>
        <taxon>Pseudomonadati</taxon>
        <taxon>Bacteroidota</taxon>
        <taxon>Flavobacteriia</taxon>
        <taxon>Flavobacteriales</taxon>
        <taxon>Flavobacteriaceae</taxon>
        <taxon>Kordia</taxon>
    </lineage>
</organism>
<dbReference type="SUPFAM" id="SSF50494">
    <property type="entry name" value="Trypsin-like serine proteases"/>
    <property type="match status" value="1"/>
</dbReference>
<gene>
    <name evidence="1" type="ORF">H2O64_04555</name>
</gene>
<dbReference type="EMBL" id="JACGWS010000002">
    <property type="protein sequence ID" value="MBC8753929.1"/>
    <property type="molecule type" value="Genomic_DNA"/>
</dbReference>
<sequence>MESTQQTSDNENIPKSPKEVLANLEAYYQNKEIIGSIERNVNFKTEETFFESLKTFLNDKEDAHIIDMLFNSSIDGLAEEMDLYKRAEQSIIKTVDRPVFLINNDQINIGITTSWEKHIEENLETISKVIPAIGRIEITGDSRRKWAGTGWLLKDTDIIVTNRHVARHFAKKKSEGVFEFKKNYMRRPVGVKIDFKEEQDAGEALEFDIKKVLHIAKNSELDIALLRVQKRNYKGQKLPEGLEISYDLSILKEDIEDESEEEKENIKKNIYVVGYPACSDNEELRTTFFNGVSEVKQFAPGALFGTCISKYIYYHDCTTWGGNSGSPLLDFTTGKVLGIHYAGTSEERTEYRKNYAVSVLFLIELLEELGEKYNYRIHPDKK</sequence>